<gene>
    <name evidence="1" type="ORF">BT96DRAFT_999801</name>
</gene>
<sequence>MANEGGTSVIREPPTFNIEHMPVVEDPRQWSDFRKSYLAPWSFDPLTILDFSRYAEMEADLPATPSQISLSLSFSGYVTVEAFWTLLTSLSGSSNQRSQMKEGSGCQEHRTIDCLSLFPSRWAKCHHVDAPTLADIFDPVERGTKHNLVYQAKLATGGIFEKQETRHENESTHDSEEIEWAAPVECGS</sequence>
<keyword evidence="2" id="KW-1185">Reference proteome</keyword>
<evidence type="ECO:0000313" key="1">
    <source>
        <dbReference type="EMBL" id="KAE9393093.1"/>
    </source>
</evidence>
<protein>
    <submittedName>
        <fullName evidence="1">Uncharacterized protein</fullName>
    </submittedName>
</protein>
<accession>A0A6A4H5W1</accession>
<name>A0A6A4H5W1_9AGAR</name>
<evidence type="ECO:0000313" key="2">
    <source>
        <dbReference type="Proteomes" id="UP000799118"/>
    </source>
</evidence>
<dbReference type="OrthoDB" id="3049383at2759"/>
<dbReference type="AlphaFoldDB" id="A0A6A4H5W1"/>
<dbReference type="EMBL" id="ML769581">
    <property type="protein sequence ID" value="KAE9393093.1"/>
    <property type="molecule type" value="Genomic_DNA"/>
</dbReference>
<reference evidence="1" key="1">
    <citation type="journal article" date="2019" name="Environ. Microbiol.">
        <title>Fungal ecological strategies reflected in gene transcription - a case study of two litter decomposers.</title>
        <authorList>
            <person name="Barbi F."/>
            <person name="Kohler A."/>
            <person name="Barry K."/>
            <person name="Baskaran P."/>
            <person name="Daum C."/>
            <person name="Fauchery L."/>
            <person name="Ihrmark K."/>
            <person name="Kuo A."/>
            <person name="LaButti K."/>
            <person name="Lipzen A."/>
            <person name="Morin E."/>
            <person name="Grigoriev I.V."/>
            <person name="Henrissat B."/>
            <person name="Lindahl B."/>
            <person name="Martin F."/>
        </authorList>
    </citation>
    <scope>NUCLEOTIDE SEQUENCE</scope>
    <source>
        <strain evidence="1">JB14</strain>
    </source>
</reference>
<dbReference type="Proteomes" id="UP000799118">
    <property type="component" value="Unassembled WGS sequence"/>
</dbReference>
<organism evidence="1 2">
    <name type="scientific">Gymnopus androsaceus JB14</name>
    <dbReference type="NCBI Taxonomy" id="1447944"/>
    <lineage>
        <taxon>Eukaryota</taxon>
        <taxon>Fungi</taxon>
        <taxon>Dikarya</taxon>
        <taxon>Basidiomycota</taxon>
        <taxon>Agaricomycotina</taxon>
        <taxon>Agaricomycetes</taxon>
        <taxon>Agaricomycetidae</taxon>
        <taxon>Agaricales</taxon>
        <taxon>Marasmiineae</taxon>
        <taxon>Omphalotaceae</taxon>
        <taxon>Gymnopus</taxon>
    </lineage>
</organism>
<proteinExistence type="predicted"/>